<evidence type="ECO:0000313" key="2">
    <source>
        <dbReference type="Proteomes" id="UP000018890"/>
    </source>
</evidence>
<accession>W4Q093</accession>
<dbReference type="EMBL" id="BAUT01000009">
    <property type="protein sequence ID" value="GAE25365.1"/>
    <property type="molecule type" value="Genomic_DNA"/>
</dbReference>
<reference evidence="1" key="1">
    <citation type="journal article" date="2014" name="Genome Announc.">
        <title>Draft Genome Sequences of Three Alkaliphilic Bacillus Strains, Bacillus wakoensis JCM 9140T, Bacillus akibai JCM 9157T, and Bacillus hemicellulosilyticus JCM 9152T.</title>
        <authorList>
            <person name="Yuki M."/>
            <person name="Oshima K."/>
            <person name="Suda W."/>
            <person name="Oshida Y."/>
            <person name="Kitamura K."/>
            <person name="Iida T."/>
            <person name="Hattori M."/>
            <person name="Ohkuma M."/>
        </authorList>
    </citation>
    <scope>NUCLEOTIDE SEQUENCE [LARGE SCALE GENOMIC DNA]</scope>
    <source>
        <strain evidence="1">JCM 9140</strain>
    </source>
</reference>
<gene>
    <name evidence="1" type="ORF">JCM9140_1356</name>
</gene>
<dbReference type="AlphaFoldDB" id="W4Q093"/>
<dbReference type="OrthoDB" id="9815057at2"/>
<evidence type="ECO:0000313" key="1">
    <source>
        <dbReference type="EMBL" id="GAE25365.1"/>
    </source>
</evidence>
<comment type="caution">
    <text evidence="1">The sequence shown here is derived from an EMBL/GenBank/DDBJ whole genome shotgun (WGS) entry which is preliminary data.</text>
</comment>
<protein>
    <submittedName>
        <fullName evidence="1">Uncharacterized protein</fullName>
    </submittedName>
</protein>
<dbReference type="Proteomes" id="UP000018890">
    <property type="component" value="Unassembled WGS sequence"/>
</dbReference>
<dbReference type="RefSeq" id="WP_034743675.1">
    <property type="nucleotide sequence ID" value="NZ_BAUT01000009.1"/>
</dbReference>
<name>W4Q093_9BACI</name>
<sequence length="296" mass="33911">MPAISKIRFTNVIYEDGNKRYNDDMFHFDGENGAILLENGGGKTVFIQTALQAILPHTSLADRKIKETLKLEEGPAHVGIEWIVSDKPRRYAVTAVSLFLGQDKVDSYRFVDEYRENDPNSLAEIPFVQESSDGKRPAGKGEIHDYYKGRTSSSGELFDTLTSFKEHIEDHYGIITKEWENIVKINSAEGGVEAYFDQCKTSKQLFEQLLIPTVENALAANDGDSFVDTFSTRRKGFKEYQQFQETIQENKLIQEKLEHYVDVFARKKGRWMCMKTKNVLEKPIPFFIRSVLNKLS</sequence>
<proteinExistence type="predicted"/>
<keyword evidence="2" id="KW-1185">Reference proteome</keyword>
<dbReference type="STRING" id="1236970.JCM9140_1356"/>
<organism evidence="1 2">
    <name type="scientific">Halalkalibacter wakoensis JCM 9140</name>
    <dbReference type="NCBI Taxonomy" id="1236970"/>
    <lineage>
        <taxon>Bacteria</taxon>
        <taxon>Bacillati</taxon>
        <taxon>Bacillota</taxon>
        <taxon>Bacilli</taxon>
        <taxon>Bacillales</taxon>
        <taxon>Bacillaceae</taxon>
        <taxon>Halalkalibacter</taxon>
    </lineage>
</organism>